<sequence length="310" mass="35036">MGSRQSQPTTNPPPANEAVRPSASPLNPRGQSILSYFFNPSTPSLTHDHLHPTALEVRLVSRYLIHLGIPSELIPKVLDEAEYWSGCRRQRTKHVVVNSLDSRLHITNGTHLVQPEDLLDSDQVDELPRSAMMSRWGGLRNMNGECWYLASSPVGCTRRPRARGNEQRSHGHVVEGEGGSEEVVDIGNSGEPDKVWIRKCVIETLSKDQGWSSNNPTHYGTYEQSYSWFEISLLRGTQEVQGSRHSIQYNVHAGQYYKPHCNILPEDHPTLKLARPGDRIVLWIRAEYQGWLNWVKEAAITVYTSPYPPT</sequence>
<reference evidence="2" key="2">
    <citation type="submission" date="2024-02" db="EMBL/GenBank/DDBJ databases">
        <title>Comparative genomics of Cryptococcus and Kwoniella reveals pathogenesis evolution and contrasting modes of karyotype evolution via chromosome fusion or intercentromeric recombination.</title>
        <authorList>
            <person name="Coelho M.A."/>
            <person name="David-Palma M."/>
            <person name="Shea T."/>
            <person name="Bowers K."/>
            <person name="McGinley-Smith S."/>
            <person name="Mohammad A.W."/>
            <person name="Gnirke A."/>
            <person name="Yurkov A.M."/>
            <person name="Nowrousian M."/>
            <person name="Sun S."/>
            <person name="Cuomo C.A."/>
            <person name="Heitman J."/>
        </authorList>
    </citation>
    <scope>NUCLEOTIDE SEQUENCE</scope>
    <source>
        <strain evidence="2">CBS 10118</strain>
    </source>
</reference>
<protein>
    <submittedName>
        <fullName evidence="2">Uncharacterized protein</fullName>
    </submittedName>
</protein>
<gene>
    <name evidence="2" type="ORF">I302_100192</name>
</gene>
<proteinExistence type="predicted"/>
<name>A0AAJ8M5B8_9TREE</name>
<organism evidence="2 3">
    <name type="scientific">Kwoniella bestiolae CBS 10118</name>
    <dbReference type="NCBI Taxonomy" id="1296100"/>
    <lineage>
        <taxon>Eukaryota</taxon>
        <taxon>Fungi</taxon>
        <taxon>Dikarya</taxon>
        <taxon>Basidiomycota</taxon>
        <taxon>Agaricomycotina</taxon>
        <taxon>Tremellomycetes</taxon>
        <taxon>Tremellales</taxon>
        <taxon>Cryptococcaceae</taxon>
        <taxon>Kwoniella</taxon>
    </lineage>
</organism>
<evidence type="ECO:0000313" key="3">
    <source>
        <dbReference type="Proteomes" id="UP000092730"/>
    </source>
</evidence>
<evidence type="ECO:0000256" key="1">
    <source>
        <dbReference type="SAM" id="MobiDB-lite"/>
    </source>
</evidence>
<evidence type="ECO:0000313" key="2">
    <source>
        <dbReference type="EMBL" id="WVW78239.1"/>
    </source>
</evidence>
<dbReference type="RefSeq" id="XP_019046961.2">
    <property type="nucleotide sequence ID" value="XM_019190213.2"/>
</dbReference>
<reference evidence="2" key="1">
    <citation type="submission" date="2013-07" db="EMBL/GenBank/DDBJ databases">
        <authorList>
            <consortium name="The Broad Institute Genome Sequencing Platform"/>
            <person name="Cuomo C."/>
            <person name="Litvintseva A."/>
            <person name="Chen Y."/>
            <person name="Heitman J."/>
            <person name="Sun S."/>
            <person name="Springer D."/>
            <person name="Dromer F."/>
            <person name="Young S.K."/>
            <person name="Zeng Q."/>
            <person name="Gargeya S."/>
            <person name="Fitzgerald M."/>
            <person name="Abouelleil A."/>
            <person name="Alvarado L."/>
            <person name="Berlin A.M."/>
            <person name="Chapman S.B."/>
            <person name="Dewar J."/>
            <person name="Goldberg J."/>
            <person name="Griggs A."/>
            <person name="Gujja S."/>
            <person name="Hansen M."/>
            <person name="Howarth C."/>
            <person name="Imamovic A."/>
            <person name="Larimer J."/>
            <person name="McCowan C."/>
            <person name="Murphy C."/>
            <person name="Pearson M."/>
            <person name="Priest M."/>
            <person name="Roberts A."/>
            <person name="Saif S."/>
            <person name="Shea T."/>
            <person name="Sykes S."/>
            <person name="Wortman J."/>
            <person name="Nusbaum C."/>
            <person name="Birren B."/>
        </authorList>
    </citation>
    <scope>NUCLEOTIDE SEQUENCE</scope>
    <source>
        <strain evidence="2">CBS 10118</strain>
    </source>
</reference>
<accession>A0AAJ8M5B8</accession>
<feature type="region of interest" description="Disordered" evidence="1">
    <location>
        <begin position="159"/>
        <end position="187"/>
    </location>
</feature>
<dbReference type="Proteomes" id="UP000092730">
    <property type="component" value="Chromosome 1"/>
</dbReference>
<dbReference type="GeneID" id="30207966"/>
<feature type="compositionally biased region" description="Basic and acidic residues" evidence="1">
    <location>
        <begin position="163"/>
        <end position="175"/>
    </location>
</feature>
<keyword evidence="3" id="KW-1185">Reference proteome</keyword>
<dbReference type="KEGG" id="kbi:30207966"/>
<dbReference type="AlphaFoldDB" id="A0AAJ8M5B8"/>
<dbReference type="EMBL" id="CP144541">
    <property type="protein sequence ID" value="WVW78239.1"/>
    <property type="molecule type" value="Genomic_DNA"/>
</dbReference>
<feature type="region of interest" description="Disordered" evidence="1">
    <location>
        <begin position="1"/>
        <end position="25"/>
    </location>
</feature>